<comment type="caution">
    <text evidence="2">The sequence shown here is derived from an EMBL/GenBank/DDBJ whole genome shotgun (WGS) entry which is preliminary data.</text>
</comment>
<evidence type="ECO:0008006" key="4">
    <source>
        <dbReference type="Google" id="ProtNLM"/>
    </source>
</evidence>
<keyword evidence="3" id="KW-1185">Reference proteome</keyword>
<gene>
    <name evidence="2" type="ORF">MiSe_18760</name>
</gene>
<reference evidence="2" key="1">
    <citation type="submission" date="2019-10" db="EMBL/GenBank/DDBJ databases">
        <title>Draft genome sequece of Microseira wollei NIES-4236.</title>
        <authorList>
            <person name="Yamaguchi H."/>
            <person name="Suzuki S."/>
            <person name="Kawachi M."/>
        </authorList>
    </citation>
    <scope>NUCLEOTIDE SEQUENCE</scope>
    <source>
        <strain evidence="2">NIES-4236</strain>
    </source>
</reference>
<name>A0AAV3X6Z4_9CYAN</name>
<evidence type="ECO:0000256" key="1">
    <source>
        <dbReference type="SAM" id="MobiDB-lite"/>
    </source>
</evidence>
<accession>A0AAV3X6Z4</accession>
<evidence type="ECO:0000313" key="2">
    <source>
        <dbReference type="EMBL" id="GET37123.1"/>
    </source>
</evidence>
<dbReference type="AlphaFoldDB" id="A0AAV3X6Z4"/>
<sequence length="42" mass="4593">MRYTFDSGVPALKRAGTPSQKTVPHTKIKRETGSPVNLLRGP</sequence>
<organism evidence="2 3">
    <name type="scientific">Microseira wollei NIES-4236</name>
    <dbReference type="NCBI Taxonomy" id="2530354"/>
    <lineage>
        <taxon>Bacteria</taxon>
        <taxon>Bacillati</taxon>
        <taxon>Cyanobacteriota</taxon>
        <taxon>Cyanophyceae</taxon>
        <taxon>Oscillatoriophycideae</taxon>
        <taxon>Aerosakkonematales</taxon>
        <taxon>Aerosakkonemataceae</taxon>
        <taxon>Microseira</taxon>
    </lineage>
</organism>
<protein>
    <recommendedName>
        <fullName evidence="4">Transposase</fullName>
    </recommendedName>
</protein>
<dbReference type="Proteomes" id="UP001050975">
    <property type="component" value="Unassembled WGS sequence"/>
</dbReference>
<evidence type="ECO:0000313" key="3">
    <source>
        <dbReference type="Proteomes" id="UP001050975"/>
    </source>
</evidence>
<proteinExistence type="predicted"/>
<feature type="region of interest" description="Disordered" evidence="1">
    <location>
        <begin position="1"/>
        <end position="42"/>
    </location>
</feature>
<dbReference type="EMBL" id="BLAY01000023">
    <property type="protein sequence ID" value="GET37123.1"/>
    <property type="molecule type" value="Genomic_DNA"/>
</dbReference>